<dbReference type="PANTHER" id="PTHR31793:SF27">
    <property type="entry name" value="NOVEL THIOESTERASE SUPERFAMILY DOMAIN AND SAPOSIN A-TYPE DOMAIN CONTAINING PROTEIN (0610012H03RIK)"/>
    <property type="match status" value="1"/>
</dbReference>
<organism evidence="3 4">
    <name type="scientific">Candidatus Scatousia excrementipullorum</name>
    <dbReference type="NCBI Taxonomy" id="2840936"/>
    <lineage>
        <taxon>Bacteria</taxon>
        <taxon>Candidatus Scatousia</taxon>
    </lineage>
</organism>
<reference evidence="3" key="1">
    <citation type="submission" date="2020-10" db="EMBL/GenBank/DDBJ databases">
        <authorList>
            <person name="Gilroy R."/>
        </authorList>
    </citation>
    <scope>NUCLEOTIDE SEQUENCE</scope>
    <source>
        <strain evidence="3">10192</strain>
    </source>
</reference>
<dbReference type="CDD" id="cd00586">
    <property type="entry name" value="4HBT"/>
    <property type="match status" value="1"/>
</dbReference>
<dbReference type="Gene3D" id="3.10.129.10">
    <property type="entry name" value="Hotdog Thioesterase"/>
    <property type="match status" value="1"/>
</dbReference>
<sequence length="137" mass="15931">MLFETETKLTVQFYDLDPLNVVWHGNYVKYLETARCDLLDKLGYDYEDMKRDNVAYPVATMDLKFIKPCVFNQKLRVVTSIEEIEPSLIMKYTIYDDETGEKLFKAKSMQICINKTTNESIYSAPEGLKEKLACCNV</sequence>
<evidence type="ECO:0000256" key="2">
    <source>
        <dbReference type="ARBA" id="ARBA00022801"/>
    </source>
</evidence>
<dbReference type="NCBIfam" id="TIGR00051">
    <property type="entry name" value="YbgC/FadM family acyl-CoA thioesterase"/>
    <property type="match status" value="1"/>
</dbReference>
<comment type="similarity">
    <text evidence="1">Belongs to the 4-hydroxybenzoyl-CoA thioesterase family.</text>
</comment>
<evidence type="ECO:0000313" key="4">
    <source>
        <dbReference type="Proteomes" id="UP000823632"/>
    </source>
</evidence>
<dbReference type="PANTHER" id="PTHR31793">
    <property type="entry name" value="4-HYDROXYBENZOYL-COA THIOESTERASE FAMILY MEMBER"/>
    <property type="match status" value="1"/>
</dbReference>
<dbReference type="Pfam" id="PF13279">
    <property type="entry name" value="4HBT_2"/>
    <property type="match status" value="1"/>
</dbReference>
<gene>
    <name evidence="3" type="ORF">IAC76_01475</name>
</gene>
<protein>
    <submittedName>
        <fullName evidence="3">Acyl-CoA thioesterase</fullName>
    </submittedName>
</protein>
<dbReference type="Proteomes" id="UP000823632">
    <property type="component" value="Unassembled WGS sequence"/>
</dbReference>
<dbReference type="PIRSF" id="PIRSF003230">
    <property type="entry name" value="YbgC"/>
    <property type="match status" value="1"/>
</dbReference>
<dbReference type="GO" id="GO:0047617">
    <property type="term" value="F:fatty acyl-CoA hydrolase activity"/>
    <property type="evidence" value="ECO:0007669"/>
    <property type="project" value="TreeGrafter"/>
</dbReference>
<accession>A0A9D9DNU7</accession>
<dbReference type="InterPro" id="IPR029069">
    <property type="entry name" value="HotDog_dom_sf"/>
</dbReference>
<dbReference type="InterPro" id="IPR006684">
    <property type="entry name" value="YbgC/YbaW"/>
</dbReference>
<dbReference type="AlphaFoldDB" id="A0A9D9DNU7"/>
<evidence type="ECO:0000313" key="3">
    <source>
        <dbReference type="EMBL" id="MBO8430035.1"/>
    </source>
</evidence>
<dbReference type="InterPro" id="IPR050563">
    <property type="entry name" value="4-hydroxybenzoyl-CoA_TE"/>
</dbReference>
<dbReference type="EMBL" id="JADIND010000032">
    <property type="protein sequence ID" value="MBO8430035.1"/>
    <property type="molecule type" value="Genomic_DNA"/>
</dbReference>
<proteinExistence type="inferred from homology"/>
<name>A0A9D9DNU7_9BACT</name>
<keyword evidence="2" id="KW-0378">Hydrolase</keyword>
<reference evidence="3" key="2">
    <citation type="journal article" date="2021" name="PeerJ">
        <title>Extensive microbial diversity within the chicken gut microbiome revealed by metagenomics and culture.</title>
        <authorList>
            <person name="Gilroy R."/>
            <person name="Ravi A."/>
            <person name="Getino M."/>
            <person name="Pursley I."/>
            <person name="Horton D.L."/>
            <person name="Alikhan N.F."/>
            <person name="Baker D."/>
            <person name="Gharbi K."/>
            <person name="Hall N."/>
            <person name="Watson M."/>
            <person name="Adriaenssens E.M."/>
            <person name="Foster-Nyarko E."/>
            <person name="Jarju S."/>
            <person name="Secka A."/>
            <person name="Antonio M."/>
            <person name="Oren A."/>
            <person name="Chaudhuri R.R."/>
            <person name="La Ragione R."/>
            <person name="Hildebrand F."/>
            <person name="Pallen M.J."/>
        </authorList>
    </citation>
    <scope>NUCLEOTIDE SEQUENCE</scope>
    <source>
        <strain evidence="3">10192</strain>
    </source>
</reference>
<comment type="caution">
    <text evidence="3">The sequence shown here is derived from an EMBL/GenBank/DDBJ whole genome shotgun (WGS) entry which is preliminary data.</text>
</comment>
<evidence type="ECO:0000256" key="1">
    <source>
        <dbReference type="ARBA" id="ARBA00005953"/>
    </source>
</evidence>
<dbReference type="SUPFAM" id="SSF54637">
    <property type="entry name" value="Thioesterase/thiol ester dehydrase-isomerase"/>
    <property type="match status" value="1"/>
</dbReference>